<sequence length="450" mass="50787">MTNWRRCCAKPGNFEDLCPEKSPQTSVCRRDTLRRPAMFSVVCFDNSEEVEVVPTQWYNNGACRWPPHKAEGVNRAIRQLEKPQDTWPLFDNARVFFSSDNYLECRQKLPLAQNQTDLASEVEDPTTDRRPKRKIKPSRHVRSDFESQDPCSPPKKQAFQILPKAPAISGPSNIRRFILAQPTQSGCYEVPVNNEQPQGFQHLMTLGSTLRQAIGASYGGGDMAETGSEEVMVGTPYQGQSVSPGTGTQKEGCDQMCGTLLRDLLVNQQILMDQQKTMIRMIQDLHRNTQGGQRMSTTSRHTAYFPLGDKQALEADLASQRDLRQELVITLGLAGGADAKDTVWRILKQAIKNDLTKNISWRGMNGKISFENLHLKAVVMDAVRRNPSCSTATDVQIADAIKKWFYWAGDREGGRKKRQPAPNQEQTVGLNLIKMYYFKIFCFIICALYT</sequence>
<accession>A0A8C5F3G7</accession>
<feature type="region of interest" description="Disordered" evidence="1">
    <location>
        <begin position="116"/>
        <end position="156"/>
    </location>
</feature>
<evidence type="ECO:0000313" key="2">
    <source>
        <dbReference type="Ensembl" id="ENSGMOP00000000428.2"/>
    </source>
</evidence>
<dbReference type="Ensembl" id="ENSGMOT00000000453.2">
    <property type="protein sequence ID" value="ENSGMOP00000000428.2"/>
    <property type="gene ID" value="ENSGMOG00000000428.2"/>
</dbReference>
<dbReference type="AlphaFoldDB" id="A0A8C5F3G7"/>
<evidence type="ECO:0000313" key="3">
    <source>
        <dbReference type="Proteomes" id="UP000694546"/>
    </source>
</evidence>
<protein>
    <recommendedName>
        <fullName evidence="4">DUF4806 domain-containing protein</fullName>
    </recommendedName>
</protein>
<reference evidence="2" key="2">
    <citation type="submission" date="2025-09" db="UniProtKB">
        <authorList>
            <consortium name="Ensembl"/>
        </authorList>
    </citation>
    <scope>IDENTIFICATION</scope>
</reference>
<name>A0A8C5F3G7_GADMO</name>
<dbReference type="PANTHER" id="PTHR34153:SF2">
    <property type="entry name" value="SI:CH211-262H13.3-RELATED"/>
    <property type="match status" value="1"/>
</dbReference>
<reference evidence="2" key="1">
    <citation type="submission" date="2025-08" db="UniProtKB">
        <authorList>
            <consortium name="Ensembl"/>
        </authorList>
    </citation>
    <scope>IDENTIFICATION</scope>
</reference>
<proteinExistence type="predicted"/>
<dbReference type="PANTHER" id="PTHR34153">
    <property type="entry name" value="SI:CH211-262H13.3-RELATED-RELATED"/>
    <property type="match status" value="1"/>
</dbReference>
<organism evidence="2 3">
    <name type="scientific">Gadus morhua</name>
    <name type="common">Atlantic cod</name>
    <dbReference type="NCBI Taxonomy" id="8049"/>
    <lineage>
        <taxon>Eukaryota</taxon>
        <taxon>Metazoa</taxon>
        <taxon>Chordata</taxon>
        <taxon>Craniata</taxon>
        <taxon>Vertebrata</taxon>
        <taxon>Euteleostomi</taxon>
        <taxon>Actinopterygii</taxon>
        <taxon>Neopterygii</taxon>
        <taxon>Teleostei</taxon>
        <taxon>Neoteleostei</taxon>
        <taxon>Acanthomorphata</taxon>
        <taxon>Zeiogadaria</taxon>
        <taxon>Gadariae</taxon>
        <taxon>Gadiformes</taxon>
        <taxon>Gadoidei</taxon>
        <taxon>Gadidae</taxon>
        <taxon>Gadus</taxon>
    </lineage>
</organism>
<keyword evidence="3" id="KW-1185">Reference proteome</keyword>
<dbReference type="GeneTree" id="ENSGT01060000248878"/>
<feature type="compositionally biased region" description="Basic residues" evidence="1">
    <location>
        <begin position="130"/>
        <end position="140"/>
    </location>
</feature>
<evidence type="ECO:0008006" key="4">
    <source>
        <dbReference type="Google" id="ProtNLM"/>
    </source>
</evidence>
<dbReference type="Proteomes" id="UP000694546">
    <property type="component" value="Chromosome 23"/>
</dbReference>
<evidence type="ECO:0000256" key="1">
    <source>
        <dbReference type="SAM" id="MobiDB-lite"/>
    </source>
</evidence>
<dbReference type="OMA" id="VESETHW"/>